<evidence type="ECO:0000256" key="4">
    <source>
        <dbReference type="ARBA" id="ARBA00022490"/>
    </source>
</evidence>
<dbReference type="EMBL" id="GECZ01017592">
    <property type="protein sequence ID" value="JAS52177.1"/>
    <property type="molecule type" value="Transcribed_RNA"/>
</dbReference>
<accession>A0A1B6FPP2</accession>
<feature type="region of interest" description="Disordered" evidence="6">
    <location>
        <begin position="101"/>
        <end position="125"/>
    </location>
</feature>
<sequence>MYTVSKGPSKIVHKTRRGITQNLERLENSREYTKKWVESQCEPSSPDDWTIRIDKPVFHNNGKKSNSTRAQQEVISPQHEEIIKFIYDSWNSVCKECEENGETTQCEEENGEADSQSSSPSIVYYKESEPNHHLQDFKPFDLESWWGKRLFNTITKSIP</sequence>
<dbReference type="GO" id="GO:0010494">
    <property type="term" value="C:cytoplasmic stress granule"/>
    <property type="evidence" value="ECO:0007669"/>
    <property type="project" value="UniProtKB-SubCell"/>
</dbReference>
<keyword evidence="4" id="KW-0963">Cytoplasm</keyword>
<dbReference type="AlphaFoldDB" id="A0A1B6FPP2"/>
<evidence type="ECO:0000256" key="5">
    <source>
        <dbReference type="ARBA" id="ARBA00023242"/>
    </source>
</evidence>
<comment type="subcellular location">
    <subcellularLocation>
        <location evidence="2">Cytoplasm</location>
        <location evidence="2">Stress granule</location>
    </subcellularLocation>
    <subcellularLocation>
        <location evidence="1">Nucleus</location>
    </subcellularLocation>
</comment>
<evidence type="ECO:0000256" key="2">
    <source>
        <dbReference type="ARBA" id="ARBA00004210"/>
    </source>
</evidence>
<dbReference type="Pfam" id="PF14799">
    <property type="entry name" value="FAM195"/>
    <property type="match status" value="1"/>
</dbReference>
<name>A0A1B6FPP2_9HEMI</name>
<evidence type="ECO:0000256" key="1">
    <source>
        <dbReference type="ARBA" id="ARBA00004123"/>
    </source>
</evidence>
<feature type="compositionally biased region" description="Acidic residues" evidence="6">
    <location>
        <begin position="101"/>
        <end position="112"/>
    </location>
</feature>
<evidence type="ECO:0000256" key="3">
    <source>
        <dbReference type="ARBA" id="ARBA00010821"/>
    </source>
</evidence>
<proteinExistence type="inferred from homology"/>
<evidence type="ECO:0000256" key="6">
    <source>
        <dbReference type="SAM" id="MobiDB-lite"/>
    </source>
</evidence>
<dbReference type="GO" id="GO:0005634">
    <property type="term" value="C:nucleus"/>
    <property type="evidence" value="ECO:0007669"/>
    <property type="project" value="UniProtKB-SubCell"/>
</dbReference>
<feature type="compositionally biased region" description="Polar residues" evidence="6">
    <location>
        <begin position="63"/>
        <end position="74"/>
    </location>
</feature>
<evidence type="ECO:0000313" key="7">
    <source>
        <dbReference type="EMBL" id="JAS52177.1"/>
    </source>
</evidence>
<organism evidence="7">
    <name type="scientific">Cuerna arida</name>
    <dbReference type="NCBI Taxonomy" id="1464854"/>
    <lineage>
        <taxon>Eukaryota</taxon>
        <taxon>Metazoa</taxon>
        <taxon>Ecdysozoa</taxon>
        <taxon>Arthropoda</taxon>
        <taxon>Hexapoda</taxon>
        <taxon>Insecta</taxon>
        <taxon>Pterygota</taxon>
        <taxon>Neoptera</taxon>
        <taxon>Paraneoptera</taxon>
        <taxon>Hemiptera</taxon>
        <taxon>Auchenorrhyncha</taxon>
        <taxon>Membracoidea</taxon>
        <taxon>Cicadellidae</taxon>
        <taxon>Cicadellinae</taxon>
        <taxon>Proconiini</taxon>
        <taxon>Cuerna</taxon>
    </lineage>
</organism>
<reference evidence="7" key="1">
    <citation type="submission" date="2015-11" db="EMBL/GenBank/DDBJ databases">
        <title>De novo transcriptome assembly of four potential Pierce s Disease insect vectors from Arizona vineyards.</title>
        <authorList>
            <person name="Tassone E.E."/>
        </authorList>
    </citation>
    <scope>NUCLEOTIDE SEQUENCE</scope>
</reference>
<evidence type="ECO:0008006" key="8">
    <source>
        <dbReference type="Google" id="ProtNLM"/>
    </source>
</evidence>
<protein>
    <recommendedName>
        <fullName evidence="8">MAPK regulated corepressor interacting protein 2</fullName>
    </recommendedName>
</protein>
<comment type="similarity">
    <text evidence="3">Belongs to the MCRIP family.</text>
</comment>
<feature type="region of interest" description="Disordered" evidence="6">
    <location>
        <begin position="50"/>
        <end position="74"/>
    </location>
</feature>
<keyword evidence="5" id="KW-0539">Nucleus</keyword>
<dbReference type="InterPro" id="IPR029428">
    <property type="entry name" value="MCRIP"/>
</dbReference>
<gene>
    <name evidence="7" type="ORF">g.33285</name>
</gene>